<organism evidence="1 2">
    <name type="scientific">Clunio marinus</name>
    <dbReference type="NCBI Taxonomy" id="568069"/>
    <lineage>
        <taxon>Eukaryota</taxon>
        <taxon>Metazoa</taxon>
        <taxon>Ecdysozoa</taxon>
        <taxon>Arthropoda</taxon>
        <taxon>Hexapoda</taxon>
        <taxon>Insecta</taxon>
        <taxon>Pterygota</taxon>
        <taxon>Neoptera</taxon>
        <taxon>Endopterygota</taxon>
        <taxon>Diptera</taxon>
        <taxon>Nematocera</taxon>
        <taxon>Chironomoidea</taxon>
        <taxon>Chironomidae</taxon>
        <taxon>Clunio</taxon>
    </lineage>
</organism>
<gene>
    <name evidence="1" type="ORF">CLUMA_CG015651</name>
</gene>
<proteinExistence type="predicted"/>
<reference evidence="1 2" key="1">
    <citation type="submission" date="2015-04" db="EMBL/GenBank/DDBJ databases">
        <authorList>
            <person name="Syromyatnikov M.Y."/>
            <person name="Popov V.N."/>
        </authorList>
    </citation>
    <scope>NUCLEOTIDE SEQUENCE [LARGE SCALE GENOMIC DNA]</scope>
</reference>
<evidence type="ECO:0000313" key="1">
    <source>
        <dbReference type="EMBL" id="CRL02175.1"/>
    </source>
</evidence>
<protein>
    <submittedName>
        <fullName evidence="1">CLUMA_CG015651, isoform A</fullName>
    </submittedName>
</protein>
<evidence type="ECO:0000313" key="2">
    <source>
        <dbReference type="Proteomes" id="UP000183832"/>
    </source>
</evidence>
<dbReference type="AlphaFoldDB" id="A0A1J1IPM6"/>
<dbReference type="EMBL" id="CVRI01000057">
    <property type="protein sequence ID" value="CRL02175.1"/>
    <property type="molecule type" value="Genomic_DNA"/>
</dbReference>
<keyword evidence="2" id="KW-1185">Reference proteome</keyword>
<sequence>MQMTDKQCERLSSDIDTSVFNFSRQLKHEQEINIDDDITPHMSRRDVSIVTNYFDSLRLSSFMKSQQNLPTYDMGTNIL</sequence>
<dbReference type="Proteomes" id="UP000183832">
    <property type="component" value="Unassembled WGS sequence"/>
</dbReference>
<accession>A0A1J1IPM6</accession>
<name>A0A1J1IPM6_9DIPT</name>